<accession>A0A0D3FF81</accession>
<dbReference type="InterPro" id="IPR002182">
    <property type="entry name" value="NB-ARC"/>
</dbReference>
<dbReference type="InterPro" id="IPR050905">
    <property type="entry name" value="Plant_NBS-LRR"/>
</dbReference>
<dbReference type="GO" id="GO:0006952">
    <property type="term" value="P:defense response"/>
    <property type="evidence" value="ECO:0007669"/>
    <property type="project" value="UniProtKB-KW"/>
</dbReference>
<dbReference type="PRINTS" id="PR00364">
    <property type="entry name" value="DISEASERSIST"/>
</dbReference>
<evidence type="ECO:0000313" key="8">
    <source>
        <dbReference type="Proteomes" id="UP000026960"/>
    </source>
</evidence>
<dbReference type="GO" id="GO:0043531">
    <property type="term" value="F:ADP binding"/>
    <property type="evidence" value="ECO:0007669"/>
    <property type="project" value="InterPro"/>
</dbReference>
<dbReference type="SMART" id="SM00382">
    <property type="entry name" value="AAA"/>
    <property type="match status" value="1"/>
</dbReference>
<dbReference type="Gene3D" id="3.80.10.10">
    <property type="entry name" value="Ribonuclease Inhibitor"/>
    <property type="match status" value="1"/>
</dbReference>
<keyword evidence="2" id="KW-0677">Repeat</keyword>
<reference evidence="7" key="1">
    <citation type="journal article" date="2009" name="Rice">
        <title>De Novo Next Generation Sequencing of Plant Genomes.</title>
        <authorList>
            <person name="Rounsley S."/>
            <person name="Marri P.R."/>
            <person name="Yu Y."/>
            <person name="He R."/>
            <person name="Sisneros N."/>
            <person name="Goicoechea J.L."/>
            <person name="Lee S.J."/>
            <person name="Angelova A."/>
            <person name="Kudrna D."/>
            <person name="Luo M."/>
            <person name="Affourtit J."/>
            <person name="Desany B."/>
            <person name="Knight J."/>
            <person name="Niazi F."/>
            <person name="Egholm M."/>
            <person name="Wing R.A."/>
        </authorList>
    </citation>
    <scope>NUCLEOTIDE SEQUENCE [LARGE SCALE GENOMIC DNA]</scope>
    <source>
        <strain evidence="7">cv. IRGC 105608</strain>
    </source>
</reference>
<dbReference type="STRING" id="65489.A0A0D3FF81"/>
<proteinExistence type="inferred from homology"/>
<evidence type="ECO:0000256" key="2">
    <source>
        <dbReference type="ARBA" id="ARBA00022737"/>
    </source>
</evidence>
<dbReference type="PANTHER" id="PTHR33463">
    <property type="entry name" value="NB-ARC DOMAIN-CONTAINING PROTEIN-RELATED"/>
    <property type="match status" value="1"/>
</dbReference>
<dbReference type="InterPro" id="IPR032675">
    <property type="entry name" value="LRR_dom_sf"/>
</dbReference>
<dbReference type="Gene3D" id="3.40.50.300">
    <property type="entry name" value="P-loop containing nucleotide triphosphate hydrolases"/>
    <property type="match status" value="1"/>
</dbReference>
<dbReference type="eggNOG" id="KOG4658">
    <property type="taxonomic scope" value="Eukaryota"/>
</dbReference>
<dbReference type="Pfam" id="PF23598">
    <property type="entry name" value="LRR_14"/>
    <property type="match status" value="1"/>
</dbReference>
<dbReference type="Proteomes" id="UP000026960">
    <property type="component" value="Chromosome 3"/>
</dbReference>
<dbReference type="InterPro" id="IPR055414">
    <property type="entry name" value="LRR_R13L4/SHOC2-like"/>
</dbReference>
<protein>
    <recommendedName>
        <fullName evidence="6">AAA+ ATPase domain-containing protein</fullName>
    </recommendedName>
</protein>
<sequence length="922" mass="100778">MQPSKKGKREDLPSVTPAPREVVGAVSRSIAGRLLADIDLASSVGTNVEDVTDALTRLTSIRADLEASMGRLPQRRRPEEVTDWLSRVDGAEKRVAKLRREYQRRCCSCGGGGAFSLNLFASYAISRRACHERHRLAALLGECDRVRSLAAGAPRPSSGAMVVPSTVVGMEGYLEEALACLDDRDAGVVAICGMAGVGKSTLLRRINNVFVQDPDRRHEFDYVIWLDAPGDCAAVGKMQDAMAHRLGLCALPDGGAPDHRARPIFEVLRDSSFLLLLDGVTKPVDLVDIGVPHLVHDDRRRQKVAMTTRTRGVCGRMSSSRRIDMQCLDSDHSWRLFREIARDETINADPRILDLAKEVAGRCGGLPLALTAIGGAMRCRRQPEEWVSTVTALRNLELAKIPGMDAGEKPGAMLRSLQESYGDLRHPVLQKCFLATSLWPEGHAIDKGELVECWIGLGLVGESLPMDEAVRTGLAVVNELEEANLLLPGDATGEVKLHGVVRGAALWIARDLGKAPNRWVVCTGGVSLRSRQKLVEFFERARDAERVSAMRSSVERLRAMPPPSSPCRSLSVLMLQHNAALRDIPGGFLLGVPALAYLDASFTGVREVAPEIGTLASLRYLNLSSTPLESVPPELGRLRQLRHLLLRHTARLSAFPAGVLRGLPSLDVLDVCPSRYTEWCGAGGGGGGASLDELRSSSAFVRSLGIAVATLAGLRALRGLDNVRTRRLTVTRVAATAPSVALRPSMLGLLEALHELTVAKCSGLQELEVVAGEEDNAWWRLPELRKLEIDELHELVAVRWTRTDVGAFLPALRWVKISHCNRLRNVSWAVQLPCLEQLELRHCSEMVHVVDIDGDDEEQRREHPETRTFRCLRRLLLVELPSMGSIGGGAALSFPRLETLEIAGCDSLGELPVELQKKLKEI</sequence>
<dbReference type="PaxDb" id="65489-OBART03G07670.1"/>
<evidence type="ECO:0000256" key="5">
    <source>
        <dbReference type="SAM" id="MobiDB-lite"/>
    </source>
</evidence>
<dbReference type="Gramene" id="OBART03G07670.1">
    <property type="protein sequence ID" value="OBART03G07670.1"/>
    <property type="gene ID" value="OBART03G07670"/>
</dbReference>
<dbReference type="GO" id="GO:0005524">
    <property type="term" value="F:ATP binding"/>
    <property type="evidence" value="ECO:0007669"/>
    <property type="project" value="UniProtKB-KW"/>
</dbReference>
<evidence type="ECO:0000256" key="1">
    <source>
        <dbReference type="ARBA" id="ARBA00008894"/>
    </source>
</evidence>
<dbReference type="InterPro" id="IPR057135">
    <property type="entry name" value="At4g27190-like_LRR"/>
</dbReference>
<dbReference type="AlphaFoldDB" id="A0A0D3FF81"/>
<evidence type="ECO:0000256" key="3">
    <source>
        <dbReference type="ARBA" id="ARBA00022821"/>
    </source>
</evidence>
<dbReference type="Pfam" id="PF00931">
    <property type="entry name" value="NB-ARC"/>
    <property type="match status" value="1"/>
</dbReference>
<evidence type="ECO:0000313" key="7">
    <source>
        <dbReference type="EnsemblPlants" id="OBART03G07670.1"/>
    </source>
</evidence>
<keyword evidence="4" id="KW-0067">ATP-binding</keyword>
<evidence type="ECO:0000256" key="4">
    <source>
        <dbReference type="ARBA" id="ARBA00022840"/>
    </source>
</evidence>
<dbReference type="Pfam" id="PF23247">
    <property type="entry name" value="LRR_RPS2"/>
    <property type="match status" value="1"/>
</dbReference>
<feature type="region of interest" description="Disordered" evidence="5">
    <location>
        <begin position="1"/>
        <end position="20"/>
    </location>
</feature>
<evidence type="ECO:0000259" key="6">
    <source>
        <dbReference type="SMART" id="SM00382"/>
    </source>
</evidence>
<organism evidence="7">
    <name type="scientific">Oryza barthii</name>
    <dbReference type="NCBI Taxonomy" id="65489"/>
    <lineage>
        <taxon>Eukaryota</taxon>
        <taxon>Viridiplantae</taxon>
        <taxon>Streptophyta</taxon>
        <taxon>Embryophyta</taxon>
        <taxon>Tracheophyta</taxon>
        <taxon>Spermatophyta</taxon>
        <taxon>Magnoliopsida</taxon>
        <taxon>Liliopsida</taxon>
        <taxon>Poales</taxon>
        <taxon>Poaceae</taxon>
        <taxon>BOP clade</taxon>
        <taxon>Oryzoideae</taxon>
        <taxon>Oryzeae</taxon>
        <taxon>Oryzinae</taxon>
        <taxon>Oryza</taxon>
    </lineage>
</organism>
<feature type="domain" description="AAA+ ATPase" evidence="6">
    <location>
        <begin position="185"/>
        <end position="353"/>
    </location>
</feature>
<dbReference type="FunFam" id="1.10.8.430:FF:000003">
    <property type="entry name" value="Probable disease resistance protein At5g66910"/>
    <property type="match status" value="1"/>
</dbReference>
<dbReference type="Gene3D" id="1.10.8.430">
    <property type="entry name" value="Helical domain of apoptotic protease-activating factors"/>
    <property type="match status" value="1"/>
</dbReference>
<keyword evidence="4" id="KW-0547">Nucleotide-binding</keyword>
<keyword evidence="3" id="KW-0611">Plant defense</keyword>
<dbReference type="InterPro" id="IPR027417">
    <property type="entry name" value="P-loop_NTPase"/>
</dbReference>
<comment type="similarity">
    <text evidence="1">Belongs to the disease resistance NB-LRR family.</text>
</comment>
<reference evidence="7" key="2">
    <citation type="submission" date="2015-03" db="UniProtKB">
        <authorList>
            <consortium name="EnsemblPlants"/>
        </authorList>
    </citation>
    <scope>IDENTIFICATION</scope>
</reference>
<dbReference type="SUPFAM" id="SSF52540">
    <property type="entry name" value="P-loop containing nucleoside triphosphate hydrolases"/>
    <property type="match status" value="1"/>
</dbReference>
<dbReference type="InterPro" id="IPR042197">
    <property type="entry name" value="Apaf_helical"/>
</dbReference>
<dbReference type="HOGENOM" id="CLU_000427_4_0_1"/>
<keyword evidence="8" id="KW-1185">Reference proteome</keyword>
<name>A0A0D3FF81_9ORYZ</name>
<dbReference type="InterPro" id="IPR003593">
    <property type="entry name" value="AAA+_ATPase"/>
</dbReference>
<dbReference type="SUPFAM" id="SSF52058">
    <property type="entry name" value="L domain-like"/>
    <property type="match status" value="1"/>
</dbReference>
<dbReference type="EnsemblPlants" id="OBART03G07670.1">
    <property type="protein sequence ID" value="OBART03G07670.1"/>
    <property type="gene ID" value="OBART03G07670"/>
</dbReference>